<protein>
    <submittedName>
        <fullName evidence="2">YsnF/AvaK domain-containing protein</fullName>
    </submittedName>
</protein>
<organism evidence="2 3">
    <name type="scientific">Deinococcus taklimakanensis</name>
    <dbReference type="NCBI Taxonomy" id="536443"/>
    <lineage>
        <taxon>Bacteria</taxon>
        <taxon>Thermotogati</taxon>
        <taxon>Deinococcota</taxon>
        <taxon>Deinococci</taxon>
        <taxon>Deinococcales</taxon>
        <taxon>Deinococcaceae</taxon>
        <taxon>Deinococcus</taxon>
    </lineage>
</organism>
<accession>A0ABW5P1U4</accession>
<dbReference type="RefSeq" id="WP_386842310.1">
    <property type="nucleotide sequence ID" value="NZ_JBHUMK010000007.1"/>
</dbReference>
<dbReference type="InterPro" id="IPR052967">
    <property type="entry name" value="Stress_Response_Assoc"/>
</dbReference>
<comment type="caution">
    <text evidence="2">The sequence shown here is derived from an EMBL/GenBank/DDBJ whole genome shotgun (WGS) entry which is preliminary data.</text>
</comment>
<gene>
    <name evidence="2" type="ORF">ACFSR9_01325</name>
</gene>
<name>A0ABW5P1U4_9DEIO</name>
<dbReference type="Pfam" id="PF09557">
    <property type="entry name" value="DUF2382"/>
    <property type="match status" value="1"/>
</dbReference>
<dbReference type="EMBL" id="JBHUMK010000007">
    <property type="protein sequence ID" value="MFD2608082.1"/>
    <property type="molecule type" value="Genomic_DNA"/>
</dbReference>
<dbReference type="PANTHER" id="PTHR38463:SF1">
    <property type="entry name" value="STRESS RESPONSE PROTEIN YSNF"/>
    <property type="match status" value="1"/>
</dbReference>
<evidence type="ECO:0000313" key="2">
    <source>
        <dbReference type="EMBL" id="MFD2608082.1"/>
    </source>
</evidence>
<dbReference type="PANTHER" id="PTHR38463">
    <property type="entry name" value="STRESS RESPONSE PROTEIN YSNF"/>
    <property type="match status" value="1"/>
</dbReference>
<evidence type="ECO:0000259" key="1">
    <source>
        <dbReference type="Pfam" id="PF09557"/>
    </source>
</evidence>
<dbReference type="Proteomes" id="UP001597475">
    <property type="component" value="Unassembled WGS sequence"/>
</dbReference>
<evidence type="ECO:0000313" key="3">
    <source>
        <dbReference type="Proteomes" id="UP001597475"/>
    </source>
</evidence>
<dbReference type="InterPro" id="IPR019060">
    <property type="entry name" value="DUF2382"/>
</dbReference>
<proteinExistence type="predicted"/>
<feature type="domain" description="DUF2382" evidence="1">
    <location>
        <begin position="39"/>
        <end position="149"/>
    </location>
</feature>
<keyword evidence="3" id="KW-1185">Reference proteome</keyword>
<reference evidence="3" key="1">
    <citation type="journal article" date="2019" name="Int. J. Syst. Evol. Microbiol.">
        <title>The Global Catalogue of Microorganisms (GCM) 10K type strain sequencing project: providing services to taxonomists for standard genome sequencing and annotation.</title>
        <authorList>
            <consortium name="The Broad Institute Genomics Platform"/>
            <consortium name="The Broad Institute Genome Sequencing Center for Infectious Disease"/>
            <person name="Wu L."/>
            <person name="Ma J."/>
        </authorList>
    </citation>
    <scope>NUCLEOTIDE SEQUENCE [LARGE SCALE GENOMIC DNA]</scope>
    <source>
        <strain evidence="3">KCTC 33842</strain>
    </source>
</reference>
<dbReference type="NCBIfam" id="TIGR02271">
    <property type="entry name" value="YsnF/AvaK domain"/>
    <property type="match status" value="1"/>
</dbReference>
<sequence length="167" mass="18944">MNDDNRTLRPIDLNLTPDRATEVATLTDTSQQVAPVGTIELREERLFVNKQREVAGSLNLSREVRRETVQVPVELVTEVLVIEHRAGDHAVMLDGELIQPGQKREIVVYREDAIVDKRVVVSEIVNIGKRVVTETRTFDATLAREELVVNEQGELRRVGEINANERR</sequence>